<dbReference type="Proteomes" id="UP000564378">
    <property type="component" value="Unassembled WGS sequence"/>
</dbReference>
<dbReference type="EMBL" id="JACJVJ010000001">
    <property type="protein sequence ID" value="MBC2776496.1"/>
    <property type="molecule type" value="Genomic_DNA"/>
</dbReference>
<dbReference type="RefSeq" id="WP_185799775.1">
    <property type="nucleotide sequence ID" value="NZ_JACJVJ010000001.1"/>
</dbReference>
<feature type="compositionally biased region" description="Basic and acidic residues" evidence="1">
    <location>
        <begin position="1"/>
        <end position="11"/>
    </location>
</feature>
<feature type="compositionally biased region" description="Low complexity" evidence="1">
    <location>
        <begin position="12"/>
        <end position="21"/>
    </location>
</feature>
<gene>
    <name evidence="2" type="ORF">H6P80_02560</name>
</gene>
<accession>A0A842HTT7</accession>
<feature type="region of interest" description="Disordered" evidence="1">
    <location>
        <begin position="1"/>
        <end position="36"/>
    </location>
</feature>
<dbReference type="AlphaFoldDB" id="A0A842HTT7"/>
<organism evidence="2 3">
    <name type="scientific">Parasphingopyxis marina</name>
    <dbReference type="NCBI Taxonomy" id="2761622"/>
    <lineage>
        <taxon>Bacteria</taxon>
        <taxon>Pseudomonadati</taxon>
        <taxon>Pseudomonadota</taxon>
        <taxon>Alphaproteobacteria</taxon>
        <taxon>Sphingomonadales</taxon>
        <taxon>Sphingomonadaceae</taxon>
        <taxon>Parasphingopyxis</taxon>
    </lineage>
</organism>
<keyword evidence="3" id="KW-1185">Reference proteome</keyword>
<evidence type="ECO:0000256" key="1">
    <source>
        <dbReference type="SAM" id="MobiDB-lite"/>
    </source>
</evidence>
<feature type="compositionally biased region" description="Acidic residues" evidence="1">
    <location>
        <begin position="273"/>
        <end position="292"/>
    </location>
</feature>
<evidence type="ECO:0000313" key="2">
    <source>
        <dbReference type="EMBL" id="MBC2776496.1"/>
    </source>
</evidence>
<protein>
    <submittedName>
        <fullName evidence="2">Uncharacterized protein</fullName>
    </submittedName>
</protein>
<feature type="region of interest" description="Disordered" evidence="1">
    <location>
        <begin position="269"/>
        <end position="307"/>
    </location>
</feature>
<name>A0A842HTT7_9SPHN</name>
<sequence length="307" mass="33857">MTTPENQHRPDAAGPAASSPPRQLPDALPARASPVDPGWTPPRIRYFLSRLADTGNVLGVCREMGLSRQSVYALRARDTAFERAWQGAMLRHRDALVDLCLERAMVGVTEEVVIDGQLAERTKPDGVMLRHMLARADRRCDDDRLAARPLQQSERHFEALLDCLDPPESDGRNGGADGGQEAPAVDREMLLAEIAASAQWDWKEGQPFVAPAEGPCGYAGDEEALEALIAYKRIMATPPEEVDIADLDPAEAEEWSGEQWLRAERSGLADRMYEDDDEAVADWEDSDWEDRDGEDRNGRGLAGGEDP</sequence>
<reference evidence="2 3" key="1">
    <citation type="submission" date="2020-08" db="EMBL/GenBank/DDBJ databases">
        <title>Draft genome sequence of Parasphingopyxis sp. GrpM-11.</title>
        <authorList>
            <person name="Oh J."/>
            <person name="Roh D.-H."/>
        </authorList>
    </citation>
    <scope>NUCLEOTIDE SEQUENCE [LARGE SCALE GENOMIC DNA]</scope>
    <source>
        <strain evidence="2 3">GrpM-11</strain>
    </source>
</reference>
<proteinExistence type="predicted"/>
<comment type="caution">
    <text evidence="2">The sequence shown here is derived from an EMBL/GenBank/DDBJ whole genome shotgun (WGS) entry which is preliminary data.</text>
</comment>
<evidence type="ECO:0000313" key="3">
    <source>
        <dbReference type="Proteomes" id="UP000564378"/>
    </source>
</evidence>